<reference evidence="1 2" key="1">
    <citation type="submission" date="2024-11" db="EMBL/GenBank/DDBJ databases">
        <title>A near-complete genome assembly of Cinchona calisaya.</title>
        <authorList>
            <person name="Lian D.C."/>
            <person name="Zhao X.W."/>
            <person name="Wei L."/>
        </authorList>
    </citation>
    <scope>NUCLEOTIDE SEQUENCE [LARGE SCALE GENOMIC DNA]</scope>
    <source>
        <tissue evidence="1">Nenye</tissue>
    </source>
</reference>
<evidence type="ECO:0008006" key="3">
    <source>
        <dbReference type="Google" id="ProtNLM"/>
    </source>
</evidence>
<organism evidence="1 2">
    <name type="scientific">Cinchona calisaya</name>
    <dbReference type="NCBI Taxonomy" id="153742"/>
    <lineage>
        <taxon>Eukaryota</taxon>
        <taxon>Viridiplantae</taxon>
        <taxon>Streptophyta</taxon>
        <taxon>Embryophyta</taxon>
        <taxon>Tracheophyta</taxon>
        <taxon>Spermatophyta</taxon>
        <taxon>Magnoliopsida</taxon>
        <taxon>eudicotyledons</taxon>
        <taxon>Gunneridae</taxon>
        <taxon>Pentapetalae</taxon>
        <taxon>asterids</taxon>
        <taxon>lamiids</taxon>
        <taxon>Gentianales</taxon>
        <taxon>Rubiaceae</taxon>
        <taxon>Cinchonoideae</taxon>
        <taxon>Cinchoneae</taxon>
        <taxon>Cinchona</taxon>
    </lineage>
</organism>
<proteinExistence type="predicted"/>
<protein>
    <recommendedName>
        <fullName evidence="3">Stress induced protein</fullName>
    </recommendedName>
</protein>
<dbReference type="PANTHER" id="PTHR47076:SF1">
    <property type="entry name" value="NHL DOMAIN PROTEIN"/>
    <property type="match status" value="1"/>
</dbReference>
<name>A0ABD3AMC1_9GENT</name>
<evidence type="ECO:0000313" key="1">
    <source>
        <dbReference type="EMBL" id="KAL3532236.1"/>
    </source>
</evidence>
<dbReference type="PANTHER" id="PTHR47076">
    <property type="entry name" value="NHL DOMAIN PROTEIN"/>
    <property type="match status" value="1"/>
</dbReference>
<dbReference type="AlphaFoldDB" id="A0ABD3AMC1"/>
<comment type="caution">
    <text evidence="1">The sequence shown here is derived from an EMBL/GenBank/DDBJ whole genome shotgun (WGS) entry which is preliminary data.</text>
</comment>
<dbReference type="Proteomes" id="UP001630127">
    <property type="component" value="Unassembled WGS sequence"/>
</dbReference>
<accession>A0ABD3AMC1</accession>
<evidence type="ECO:0000313" key="2">
    <source>
        <dbReference type="Proteomes" id="UP001630127"/>
    </source>
</evidence>
<keyword evidence="2" id="KW-1185">Reference proteome</keyword>
<dbReference type="EMBL" id="JBJUIK010000003">
    <property type="protein sequence ID" value="KAL3532236.1"/>
    <property type="molecule type" value="Genomic_DNA"/>
</dbReference>
<sequence length="159" mass="18284">MARAQEKQAFTTSTYSPIREQNQEDHLDFDEIATPSGCCCCFGWIKNNHESKYLLQENNGLEQQHKESWFVNKLKKLKEFSEVAAGPKWKNLVRKIGKYLKPDNKQSRTYQSMYTPNSYALNFDDGGEEEEDDDLFVSFSSRFSAPLSSNQQKTEGSSS</sequence>
<gene>
    <name evidence="1" type="ORF">ACH5RR_005757</name>
</gene>